<evidence type="ECO:0000259" key="9">
    <source>
        <dbReference type="PROSITE" id="PS51192"/>
    </source>
</evidence>
<keyword evidence="4" id="KW-0378">Hydrolase</keyword>
<dbReference type="InterPro" id="IPR001650">
    <property type="entry name" value="Helicase_C-like"/>
</dbReference>
<dbReference type="InterPro" id="IPR011709">
    <property type="entry name" value="DEAD-box_helicase_OB_fold"/>
</dbReference>
<dbReference type="PROSITE" id="PS00690">
    <property type="entry name" value="DEAH_ATP_HELICASE"/>
    <property type="match status" value="1"/>
</dbReference>
<feature type="region of interest" description="Disordered" evidence="8">
    <location>
        <begin position="678"/>
        <end position="720"/>
    </location>
</feature>
<evidence type="ECO:0000256" key="4">
    <source>
        <dbReference type="ARBA" id="ARBA00022801"/>
    </source>
</evidence>
<dbReference type="PROSITE" id="PS51194">
    <property type="entry name" value="HELICASE_CTER"/>
    <property type="match status" value="1"/>
</dbReference>
<dbReference type="SMART" id="SM00847">
    <property type="entry name" value="HA2"/>
    <property type="match status" value="1"/>
</dbReference>
<keyword evidence="5" id="KW-0347">Helicase</keyword>
<dbReference type="EC" id="3.6.4.13" evidence="2"/>
<keyword evidence="12" id="KW-1185">Reference proteome</keyword>
<evidence type="ECO:0000313" key="11">
    <source>
        <dbReference type="EMBL" id="CEO99961.1"/>
    </source>
</evidence>
<evidence type="ECO:0000313" key="12">
    <source>
        <dbReference type="Proteomes" id="UP000039324"/>
    </source>
</evidence>
<dbReference type="PROSITE" id="PS51192">
    <property type="entry name" value="HELICASE_ATP_BIND_1"/>
    <property type="match status" value="1"/>
</dbReference>
<dbReference type="Gene3D" id="3.40.50.300">
    <property type="entry name" value="P-loop containing nucleotide triphosphate hydrolases"/>
    <property type="match status" value="2"/>
</dbReference>
<dbReference type="Pfam" id="PF00271">
    <property type="entry name" value="Helicase_C"/>
    <property type="match status" value="1"/>
</dbReference>
<keyword evidence="6" id="KW-0067">ATP-binding</keyword>
<dbReference type="Proteomes" id="UP000039324">
    <property type="component" value="Unassembled WGS sequence"/>
</dbReference>
<dbReference type="CDD" id="cd18791">
    <property type="entry name" value="SF2_C_RHA"/>
    <property type="match status" value="1"/>
</dbReference>
<name>A0A0G4IY06_PLABS</name>
<dbReference type="PANTHER" id="PTHR18934:SF99">
    <property type="entry name" value="ATP-DEPENDENT RNA HELICASE DHX37-RELATED"/>
    <property type="match status" value="1"/>
</dbReference>
<comment type="catalytic activity">
    <reaction evidence="7">
        <text>ATP + H2O = ADP + phosphate + H(+)</text>
        <dbReference type="Rhea" id="RHEA:13065"/>
        <dbReference type="ChEBI" id="CHEBI:15377"/>
        <dbReference type="ChEBI" id="CHEBI:15378"/>
        <dbReference type="ChEBI" id="CHEBI:30616"/>
        <dbReference type="ChEBI" id="CHEBI:43474"/>
        <dbReference type="ChEBI" id="CHEBI:456216"/>
        <dbReference type="EC" id="3.6.4.13"/>
    </reaction>
</comment>
<dbReference type="InterPro" id="IPR014001">
    <property type="entry name" value="Helicase_ATP-bd"/>
</dbReference>
<proteinExistence type="inferred from homology"/>
<dbReference type="InterPro" id="IPR002464">
    <property type="entry name" value="DNA/RNA_helicase_DEAH_CS"/>
</dbReference>
<evidence type="ECO:0000256" key="3">
    <source>
        <dbReference type="ARBA" id="ARBA00022741"/>
    </source>
</evidence>
<evidence type="ECO:0000256" key="2">
    <source>
        <dbReference type="ARBA" id="ARBA00012552"/>
    </source>
</evidence>
<dbReference type="AlphaFoldDB" id="A0A0G4IY06"/>
<evidence type="ECO:0000259" key="10">
    <source>
        <dbReference type="PROSITE" id="PS51194"/>
    </source>
</evidence>
<dbReference type="OrthoDB" id="10253254at2759"/>
<dbReference type="Pfam" id="PF04408">
    <property type="entry name" value="WHD_HA2"/>
    <property type="match status" value="1"/>
</dbReference>
<keyword evidence="3" id="KW-0547">Nucleotide-binding</keyword>
<organism evidence="11 12">
    <name type="scientific">Plasmodiophora brassicae</name>
    <name type="common">Clubroot disease agent</name>
    <dbReference type="NCBI Taxonomy" id="37360"/>
    <lineage>
        <taxon>Eukaryota</taxon>
        <taxon>Sar</taxon>
        <taxon>Rhizaria</taxon>
        <taxon>Endomyxa</taxon>
        <taxon>Phytomyxea</taxon>
        <taxon>Plasmodiophorida</taxon>
        <taxon>Plasmodiophoridae</taxon>
        <taxon>Plasmodiophora</taxon>
    </lineage>
</organism>
<evidence type="ECO:0000256" key="7">
    <source>
        <dbReference type="ARBA" id="ARBA00047984"/>
    </source>
</evidence>
<dbReference type="CDD" id="cd17917">
    <property type="entry name" value="DEXHc_RHA-like"/>
    <property type="match status" value="1"/>
</dbReference>
<dbReference type="Pfam" id="PF00270">
    <property type="entry name" value="DEAD"/>
    <property type="match status" value="1"/>
</dbReference>
<dbReference type="FunFam" id="3.40.50.300:FF:000145">
    <property type="entry name" value="probable ATP-dependent RNA helicase DHX40"/>
    <property type="match status" value="1"/>
</dbReference>
<comment type="similarity">
    <text evidence="1">Belongs to the DEAD box helicase family. DEAH subfamily.</text>
</comment>
<dbReference type="EMBL" id="CDSF01000095">
    <property type="protein sequence ID" value="CEO99961.1"/>
    <property type="molecule type" value="Genomic_DNA"/>
</dbReference>
<dbReference type="STRING" id="37360.A0A0G4IY06"/>
<accession>A0A0G4IY06</accession>
<dbReference type="SMART" id="SM00487">
    <property type="entry name" value="DEXDc"/>
    <property type="match status" value="1"/>
</dbReference>
<dbReference type="Gene3D" id="1.20.120.1080">
    <property type="match status" value="1"/>
</dbReference>
<dbReference type="InterPro" id="IPR011545">
    <property type="entry name" value="DEAD/DEAH_box_helicase_dom"/>
</dbReference>
<dbReference type="Pfam" id="PF21010">
    <property type="entry name" value="HA2_C"/>
    <property type="match status" value="1"/>
</dbReference>
<dbReference type="PANTHER" id="PTHR18934">
    <property type="entry name" value="ATP-DEPENDENT RNA HELICASE"/>
    <property type="match status" value="1"/>
</dbReference>
<dbReference type="InterPro" id="IPR027417">
    <property type="entry name" value="P-loop_NTPase"/>
</dbReference>
<feature type="domain" description="Helicase C-terminal" evidence="10">
    <location>
        <begin position="233"/>
        <end position="412"/>
    </location>
</feature>
<evidence type="ECO:0000256" key="5">
    <source>
        <dbReference type="ARBA" id="ARBA00022806"/>
    </source>
</evidence>
<dbReference type="Pfam" id="PF07717">
    <property type="entry name" value="OB_NTP_bind"/>
    <property type="match status" value="1"/>
</dbReference>
<evidence type="ECO:0000256" key="8">
    <source>
        <dbReference type="SAM" id="MobiDB-lite"/>
    </source>
</evidence>
<evidence type="ECO:0000256" key="1">
    <source>
        <dbReference type="ARBA" id="ARBA00008792"/>
    </source>
</evidence>
<dbReference type="GO" id="GO:0005524">
    <property type="term" value="F:ATP binding"/>
    <property type="evidence" value="ECO:0007669"/>
    <property type="project" value="UniProtKB-KW"/>
</dbReference>
<feature type="domain" description="Helicase ATP-binding" evidence="9">
    <location>
        <begin position="44"/>
        <end position="210"/>
    </location>
</feature>
<dbReference type="GO" id="GO:0016787">
    <property type="term" value="F:hydrolase activity"/>
    <property type="evidence" value="ECO:0007669"/>
    <property type="project" value="UniProtKB-KW"/>
</dbReference>
<evidence type="ECO:0000256" key="6">
    <source>
        <dbReference type="ARBA" id="ARBA00022840"/>
    </source>
</evidence>
<dbReference type="SUPFAM" id="SSF52540">
    <property type="entry name" value="P-loop containing nucleoside triphosphate hydrolases"/>
    <property type="match status" value="1"/>
</dbReference>
<gene>
    <name evidence="11" type="ORF">PBRA_007695</name>
</gene>
<dbReference type="SMART" id="SM00490">
    <property type="entry name" value="HELICc"/>
    <property type="match status" value="1"/>
</dbReference>
<dbReference type="InterPro" id="IPR048333">
    <property type="entry name" value="HA2_WH"/>
</dbReference>
<dbReference type="GO" id="GO:0003724">
    <property type="term" value="F:RNA helicase activity"/>
    <property type="evidence" value="ECO:0007669"/>
    <property type="project" value="UniProtKB-EC"/>
</dbReference>
<dbReference type="InterPro" id="IPR007502">
    <property type="entry name" value="Helicase-assoc_dom"/>
</dbReference>
<dbReference type="FunFam" id="3.40.50.300:FF:000578">
    <property type="entry name" value="probable ATP-dependent RNA helicase DHX35"/>
    <property type="match status" value="1"/>
</dbReference>
<protein>
    <recommendedName>
        <fullName evidence="2">RNA helicase</fullName>
        <ecNumber evidence="2">3.6.4.13</ecNumber>
    </recommendedName>
</protein>
<dbReference type="GO" id="GO:0003723">
    <property type="term" value="F:RNA binding"/>
    <property type="evidence" value="ECO:0007669"/>
    <property type="project" value="TreeGrafter"/>
</dbReference>
<feature type="compositionally biased region" description="Basic and acidic residues" evidence="8">
    <location>
        <begin position="700"/>
        <end position="720"/>
    </location>
</feature>
<reference evidence="11 12" key="1">
    <citation type="submission" date="2015-02" db="EMBL/GenBank/DDBJ databases">
        <authorList>
            <person name="Chooi Y.-H."/>
        </authorList>
    </citation>
    <scope>NUCLEOTIDE SEQUENCE [LARGE SCALE GENOMIC DNA]</scope>
    <source>
        <strain evidence="11">E3</strain>
    </source>
</reference>
<sequence length="741" mass="82969">MMRHLDCAVIACGTAGRIVMADDDDAIAKARASLPVFAERELIVESIRASQFVVLTGATGSGKSTQIAQYVWESVVDQTGDRMIAVSQPRRVGAIALARRVAHESNTGTVGDFIGYTIRFEDCTSPETRIRFITDGCLLREATNDRLLSRYATIILDEAHERSLQTDILLGLMREIAHRRPDLRVVITSATLDTAKFSSFFNGCPTISIPGRCYPVEIVHLESMEQCKHYVDAAVDLVCTIHCEKPPGHVLVFLTGQDEIERACTLLGKKLDSLIEDGVEMDDVVILPMYGALPSRDQSRIFQPAPPGCRKILFSTNIGETSLTVDGVVYVVDIGLAKQKTFDPVTGIDSLDIVKISRVSATQRAGRAGRTQPGICYRLYSQEDLASFPTETLPEIQRCNLSHAVLLLKQIGVSDPTTFRFIDQPPREAIEAALVRLFLLGGLDADGRLTDLGNDLARLPLEPSLALLLIKSIELDCFPEMLTIAAMMSVENLWVIPRQKVEDAQTKHMAFKSKHGDLLTTLVVFNEWVQNRKSQEWCQKNFLNFRALHTADMIRRQLKDSFKSLASSRNQVHNATSRPVTKAAITGCRRAIAYVYFDQCAHRVGDYNYRLNRDVATHHREPLAAIHPQSALKSVLPKWVVYRELVNGNRPLLRNVTAIEFDFIADRLPRLREANIGRLTGHRQRDERDTPAGEPPSKPCAHEIDGKETDAGAVKRDRDLERIDEARRRFVERKKQRTTKR</sequence>